<dbReference type="Proteomes" id="UP000805193">
    <property type="component" value="Unassembled WGS sequence"/>
</dbReference>
<reference evidence="1 2" key="1">
    <citation type="journal article" date="2020" name="Cell">
        <title>Large-Scale Comparative Analyses of Tick Genomes Elucidate Their Genetic Diversity and Vector Capacities.</title>
        <authorList>
            <consortium name="Tick Genome and Microbiome Consortium (TIGMIC)"/>
            <person name="Jia N."/>
            <person name="Wang J."/>
            <person name="Shi W."/>
            <person name="Du L."/>
            <person name="Sun Y."/>
            <person name="Zhan W."/>
            <person name="Jiang J.F."/>
            <person name="Wang Q."/>
            <person name="Zhang B."/>
            <person name="Ji P."/>
            <person name="Bell-Sakyi L."/>
            <person name="Cui X.M."/>
            <person name="Yuan T.T."/>
            <person name="Jiang B.G."/>
            <person name="Yang W.F."/>
            <person name="Lam T.T."/>
            <person name="Chang Q.C."/>
            <person name="Ding S.J."/>
            <person name="Wang X.J."/>
            <person name="Zhu J.G."/>
            <person name="Ruan X.D."/>
            <person name="Zhao L."/>
            <person name="Wei J.T."/>
            <person name="Ye R.Z."/>
            <person name="Que T.C."/>
            <person name="Du C.H."/>
            <person name="Zhou Y.H."/>
            <person name="Cheng J.X."/>
            <person name="Dai P.F."/>
            <person name="Guo W.B."/>
            <person name="Han X.H."/>
            <person name="Huang E.J."/>
            <person name="Li L.F."/>
            <person name="Wei W."/>
            <person name="Gao Y.C."/>
            <person name="Liu J.Z."/>
            <person name="Shao H.Z."/>
            <person name="Wang X."/>
            <person name="Wang C.C."/>
            <person name="Yang T.C."/>
            <person name="Huo Q.B."/>
            <person name="Li W."/>
            <person name="Chen H.Y."/>
            <person name="Chen S.E."/>
            <person name="Zhou L.G."/>
            <person name="Ni X.B."/>
            <person name="Tian J.H."/>
            <person name="Sheng Y."/>
            <person name="Liu T."/>
            <person name="Pan Y.S."/>
            <person name="Xia L.Y."/>
            <person name="Li J."/>
            <person name="Zhao F."/>
            <person name="Cao W.C."/>
        </authorList>
    </citation>
    <scope>NUCLEOTIDE SEQUENCE [LARGE SCALE GENOMIC DNA]</scope>
    <source>
        <strain evidence="1">Iper-2018</strain>
    </source>
</reference>
<comment type="caution">
    <text evidence="1">The sequence shown here is derived from an EMBL/GenBank/DDBJ whole genome shotgun (WGS) entry which is preliminary data.</text>
</comment>
<evidence type="ECO:0000313" key="2">
    <source>
        <dbReference type="Proteomes" id="UP000805193"/>
    </source>
</evidence>
<organism evidence="1 2">
    <name type="scientific">Ixodes persulcatus</name>
    <name type="common">Taiga tick</name>
    <dbReference type="NCBI Taxonomy" id="34615"/>
    <lineage>
        <taxon>Eukaryota</taxon>
        <taxon>Metazoa</taxon>
        <taxon>Ecdysozoa</taxon>
        <taxon>Arthropoda</taxon>
        <taxon>Chelicerata</taxon>
        <taxon>Arachnida</taxon>
        <taxon>Acari</taxon>
        <taxon>Parasitiformes</taxon>
        <taxon>Ixodida</taxon>
        <taxon>Ixodoidea</taxon>
        <taxon>Ixodidae</taxon>
        <taxon>Ixodinae</taxon>
        <taxon>Ixodes</taxon>
    </lineage>
</organism>
<evidence type="ECO:0000313" key="1">
    <source>
        <dbReference type="EMBL" id="KAG0422046.1"/>
    </source>
</evidence>
<proteinExistence type="predicted"/>
<dbReference type="EMBL" id="JABSTQ010010281">
    <property type="protein sequence ID" value="KAG0422046.1"/>
    <property type="molecule type" value="Genomic_DNA"/>
</dbReference>
<name>A0AC60PNE1_IXOPE</name>
<protein>
    <submittedName>
        <fullName evidence="1">Uncharacterized protein</fullName>
    </submittedName>
</protein>
<gene>
    <name evidence="1" type="ORF">HPB47_002118</name>
</gene>
<sequence length="129" mass="14426">MAALPEDLRRMKSSGPVINIAMYADDVALWTTAPTKIYSKMQEALQDGLTIVVDEISRLGLTLSSSKTAALQYHPKARASINRIYTINGTNVARVRTYSYLGFLLDDRISWKPAVKTTLIKCRRHLNAI</sequence>
<accession>A0AC60PNE1</accession>
<keyword evidence="2" id="KW-1185">Reference proteome</keyword>